<organism evidence="7 8">
    <name type="scientific">Sulfobacillus harzensis</name>
    <dbReference type="NCBI Taxonomy" id="2729629"/>
    <lineage>
        <taxon>Bacteria</taxon>
        <taxon>Bacillati</taxon>
        <taxon>Bacillota</taxon>
        <taxon>Clostridia</taxon>
        <taxon>Eubacteriales</taxon>
        <taxon>Clostridiales Family XVII. Incertae Sedis</taxon>
        <taxon>Sulfobacillus</taxon>
    </lineage>
</organism>
<dbReference type="InterPro" id="IPR050367">
    <property type="entry name" value="APC_superfamily"/>
</dbReference>
<dbReference type="PIRSF" id="PIRSF006060">
    <property type="entry name" value="AA_transporter"/>
    <property type="match status" value="1"/>
</dbReference>
<feature type="transmembrane region" description="Helical" evidence="6">
    <location>
        <begin position="40"/>
        <end position="63"/>
    </location>
</feature>
<dbReference type="InterPro" id="IPR002293">
    <property type="entry name" value="AA/rel_permease1"/>
</dbReference>
<evidence type="ECO:0000256" key="1">
    <source>
        <dbReference type="ARBA" id="ARBA00004651"/>
    </source>
</evidence>
<feature type="transmembrane region" description="Helical" evidence="6">
    <location>
        <begin position="341"/>
        <end position="361"/>
    </location>
</feature>
<evidence type="ECO:0000313" key="7">
    <source>
        <dbReference type="EMBL" id="NMP23203.1"/>
    </source>
</evidence>
<dbReference type="GO" id="GO:0005886">
    <property type="term" value="C:plasma membrane"/>
    <property type="evidence" value="ECO:0007669"/>
    <property type="project" value="UniProtKB-SubCell"/>
</dbReference>
<dbReference type="Pfam" id="PF13520">
    <property type="entry name" value="AA_permease_2"/>
    <property type="match status" value="1"/>
</dbReference>
<comment type="caution">
    <text evidence="7">The sequence shown here is derived from an EMBL/GenBank/DDBJ whole genome shotgun (WGS) entry which is preliminary data.</text>
</comment>
<reference evidence="7 8" key="1">
    <citation type="submission" date="2020-04" db="EMBL/GenBank/DDBJ databases">
        <authorList>
            <person name="Zhang R."/>
            <person name="Schippers A."/>
        </authorList>
    </citation>
    <scope>NUCLEOTIDE SEQUENCE [LARGE SCALE GENOMIC DNA]</scope>
    <source>
        <strain evidence="7 8">DSM 109850</strain>
    </source>
</reference>
<feature type="transmembrane region" description="Helical" evidence="6">
    <location>
        <begin position="97"/>
        <end position="126"/>
    </location>
</feature>
<evidence type="ECO:0000313" key="8">
    <source>
        <dbReference type="Proteomes" id="UP000533476"/>
    </source>
</evidence>
<feature type="transmembrane region" description="Helical" evidence="6">
    <location>
        <begin position="162"/>
        <end position="181"/>
    </location>
</feature>
<proteinExistence type="predicted"/>
<comment type="subcellular location">
    <subcellularLocation>
        <location evidence="1">Cell membrane</location>
        <topology evidence="1">Multi-pass membrane protein</topology>
    </subcellularLocation>
</comment>
<feature type="transmembrane region" description="Helical" evidence="6">
    <location>
        <begin position="401"/>
        <end position="424"/>
    </location>
</feature>
<dbReference type="RefSeq" id="WP_169100273.1">
    <property type="nucleotide sequence ID" value="NZ_JABBVZ010000043.1"/>
</dbReference>
<dbReference type="Proteomes" id="UP000533476">
    <property type="component" value="Unassembled WGS sequence"/>
</dbReference>
<gene>
    <name evidence="7" type="ORF">HIJ39_12730</name>
</gene>
<keyword evidence="4 6" id="KW-1133">Transmembrane helix</keyword>
<name>A0A7Y0L511_9FIRM</name>
<sequence length="467" mass="50453">MTEMENQSLKSGSVGFWQLTYQSISLVSPAGAMAATLTGAAAYALGALPLTYILAIIAAAFTINTTVQFSRHIASAGGFYNYVSQGWASKPGILTGWLFVLSYFMVVTNAILFVAGVFIPGLVSYFHGSLPSYSWLIIMALMYLFVWYFAYHGIRPSLQYSLWTGAVEILVLVVVAVGIIISPHTHNTAEVFTHPSLALHGWSGVGIGMILAMFSMSGSSGAVTLGEEAHQPHRLIRNAVMTSFGFAAGLFILVSYALTTGWGPAKMSGFASASIPGVILARQDLGLIVGVILLLFIINSLLAGSLAPQNSLVRMVFAFARDGVLPAPLKKVHPQYRSPHVAVAWATVLGFVISLVAGLLFGPFNGFLVLATISSVALFVGHILANIALPIYYRRRHQFRWFAHGVAPIVSTILVLLGIWFTIYPFPWPVVLGPIIVALWILFGLWRISRLTPEQIARAGQFNVPHS</sequence>
<dbReference type="GO" id="GO:0022857">
    <property type="term" value="F:transmembrane transporter activity"/>
    <property type="evidence" value="ECO:0007669"/>
    <property type="project" value="InterPro"/>
</dbReference>
<dbReference type="PANTHER" id="PTHR42770:SF11">
    <property type="entry name" value="INNER MEMBRANE TRANSPORT PROTEIN YBAT"/>
    <property type="match status" value="1"/>
</dbReference>
<evidence type="ECO:0000256" key="2">
    <source>
        <dbReference type="ARBA" id="ARBA00022475"/>
    </source>
</evidence>
<evidence type="ECO:0000256" key="6">
    <source>
        <dbReference type="SAM" id="Phobius"/>
    </source>
</evidence>
<evidence type="ECO:0000256" key="4">
    <source>
        <dbReference type="ARBA" id="ARBA00022989"/>
    </source>
</evidence>
<keyword evidence="8" id="KW-1185">Reference proteome</keyword>
<dbReference type="AlphaFoldDB" id="A0A7Y0L511"/>
<dbReference type="PANTHER" id="PTHR42770">
    <property type="entry name" value="AMINO ACID TRANSPORTER-RELATED"/>
    <property type="match status" value="1"/>
</dbReference>
<feature type="transmembrane region" description="Helical" evidence="6">
    <location>
        <begin position="235"/>
        <end position="258"/>
    </location>
</feature>
<feature type="transmembrane region" description="Helical" evidence="6">
    <location>
        <begin position="430"/>
        <end position="448"/>
    </location>
</feature>
<feature type="transmembrane region" description="Helical" evidence="6">
    <location>
        <begin position="367"/>
        <end position="389"/>
    </location>
</feature>
<feature type="transmembrane region" description="Helical" evidence="6">
    <location>
        <begin position="285"/>
        <end position="307"/>
    </location>
</feature>
<keyword evidence="3 6" id="KW-0812">Transmembrane</keyword>
<feature type="transmembrane region" description="Helical" evidence="6">
    <location>
        <begin position="201"/>
        <end position="223"/>
    </location>
</feature>
<feature type="transmembrane region" description="Helical" evidence="6">
    <location>
        <begin position="132"/>
        <end position="150"/>
    </location>
</feature>
<evidence type="ECO:0000256" key="5">
    <source>
        <dbReference type="ARBA" id="ARBA00023136"/>
    </source>
</evidence>
<keyword evidence="2" id="KW-1003">Cell membrane</keyword>
<dbReference type="EMBL" id="JABBVZ010000043">
    <property type="protein sequence ID" value="NMP23203.1"/>
    <property type="molecule type" value="Genomic_DNA"/>
</dbReference>
<accession>A0A7Y0L511</accession>
<evidence type="ECO:0000256" key="3">
    <source>
        <dbReference type="ARBA" id="ARBA00022692"/>
    </source>
</evidence>
<keyword evidence="5 6" id="KW-0472">Membrane</keyword>
<dbReference type="Gene3D" id="1.20.1740.10">
    <property type="entry name" value="Amino acid/polyamine transporter I"/>
    <property type="match status" value="1"/>
</dbReference>
<protein>
    <submittedName>
        <fullName evidence="7">APC family permease</fullName>
    </submittedName>
</protein>